<evidence type="ECO:0000313" key="3">
    <source>
        <dbReference type="EMBL" id="SNR30255.1"/>
    </source>
</evidence>
<dbReference type="Pfam" id="PF00149">
    <property type="entry name" value="Metallophos"/>
    <property type="match status" value="1"/>
</dbReference>
<feature type="chain" id="PRO_5045266842" evidence="1">
    <location>
        <begin position="21"/>
        <end position="608"/>
    </location>
</feature>
<protein>
    <submittedName>
        <fullName evidence="3">Calcineurin-like phosphoesterase</fullName>
    </submittedName>
</protein>
<comment type="caution">
    <text evidence="3">The sequence shown here is derived from an EMBL/GenBank/DDBJ whole genome shotgun (WGS) entry which is preliminary data.</text>
</comment>
<proteinExistence type="predicted"/>
<dbReference type="Proteomes" id="UP000198337">
    <property type="component" value="Unassembled WGS sequence"/>
</dbReference>
<dbReference type="Gene3D" id="3.60.21.10">
    <property type="match status" value="2"/>
</dbReference>
<sequence length="608" mass="68694">MLIRTLLSLMVLSLFLGCTSKPDGTAIKIAFMADVHFSDVYPVTDALTEEMATTTMNGQKTLIRTMEAQLHSTRLFNENYFAFIAALDDAVSRGVKLIALPGDFSDDGQPLHIKGLKTIMDRYAREHGVSFFVINGNHDPTRPFGKEGGESDFLGKDGTSRPLISTLENRKPSVKEFQGMVLADIKEWGYEGIVTELRDFGFFPKKEYLFWSTPFAEYSYGDYRYSLAQTASELKNRTYVCKEAAMPMPDVSYVVEPVNGLWLLALDASVYLPKKDGQGFHGAGIGYNEVIKYKRHLIDWTEKVMQDAQRLGKTVIAFSHYPMVDFNDGASAEIKALFGESSFQAHRIPSEQVGNTFANIGLKVHVGGHMHVNDTGIITTPQGNTLTNIQTPSLAAYAPGYKLITVTGNQEMRLETIRMDEVPGFNTFFELYQKEHEFLRTHFPEKEWNKDILSATSYAEFTKAHLAGLVSMRFLQEDWPTSLKEQILDHNLWQILQRAAGISDTEMVTTEKKIAMTKLQELMAHHELTTAQLTQWTGLDLITDFYRIKNADQLALTDIPAPRLKAYALLRQVLHENTSNSSLMELQRFMQIFDKQLHGEPAVDFRVE</sequence>
<accession>A0ABY1SE24</accession>
<feature type="domain" description="Calcineurin-like phosphoesterase" evidence="2">
    <location>
        <begin position="27"/>
        <end position="184"/>
    </location>
</feature>
<dbReference type="EMBL" id="FZNV01000001">
    <property type="protein sequence ID" value="SNR30255.1"/>
    <property type="molecule type" value="Genomic_DNA"/>
</dbReference>
<reference evidence="3 4" key="1">
    <citation type="submission" date="2017-06" db="EMBL/GenBank/DDBJ databases">
        <authorList>
            <person name="Varghese N."/>
            <person name="Submissions S."/>
        </authorList>
    </citation>
    <scope>NUCLEOTIDE SEQUENCE [LARGE SCALE GENOMIC DNA]</scope>
    <source>
        <strain evidence="3 4">DSM 19840</strain>
    </source>
</reference>
<dbReference type="PROSITE" id="PS51257">
    <property type="entry name" value="PROKAR_LIPOPROTEIN"/>
    <property type="match status" value="1"/>
</dbReference>
<feature type="signal peptide" evidence="1">
    <location>
        <begin position="1"/>
        <end position="20"/>
    </location>
</feature>
<dbReference type="InterPro" id="IPR029052">
    <property type="entry name" value="Metallo-depent_PP-like"/>
</dbReference>
<keyword evidence="4" id="KW-1185">Reference proteome</keyword>
<dbReference type="SUPFAM" id="SSF56300">
    <property type="entry name" value="Metallo-dependent phosphatases"/>
    <property type="match status" value="1"/>
</dbReference>
<name>A0ABY1SE24_9FLAO</name>
<keyword evidence="1" id="KW-0732">Signal</keyword>
<dbReference type="RefSeq" id="WP_089259526.1">
    <property type="nucleotide sequence ID" value="NZ_FZNV01000001.1"/>
</dbReference>
<gene>
    <name evidence="3" type="ORF">SAMN04488009_1049</name>
</gene>
<organism evidence="3 4">
    <name type="scientific">Maribacter sedimenticola</name>
    <dbReference type="NCBI Taxonomy" id="228956"/>
    <lineage>
        <taxon>Bacteria</taxon>
        <taxon>Pseudomonadati</taxon>
        <taxon>Bacteroidota</taxon>
        <taxon>Flavobacteriia</taxon>
        <taxon>Flavobacteriales</taxon>
        <taxon>Flavobacteriaceae</taxon>
        <taxon>Maribacter</taxon>
    </lineage>
</organism>
<evidence type="ECO:0000313" key="4">
    <source>
        <dbReference type="Proteomes" id="UP000198337"/>
    </source>
</evidence>
<evidence type="ECO:0000256" key="1">
    <source>
        <dbReference type="SAM" id="SignalP"/>
    </source>
</evidence>
<evidence type="ECO:0000259" key="2">
    <source>
        <dbReference type="Pfam" id="PF00149"/>
    </source>
</evidence>
<dbReference type="InterPro" id="IPR004843">
    <property type="entry name" value="Calcineurin-like_PHP"/>
</dbReference>